<dbReference type="RefSeq" id="WP_406698898.1">
    <property type="nucleotide sequence ID" value="NZ_CP155447.1"/>
</dbReference>
<keyword evidence="1" id="KW-1133">Transmembrane helix</keyword>
<feature type="transmembrane region" description="Helical" evidence="1">
    <location>
        <begin position="145"/>
        <end position="165"/>
    </location>
</feature>
<name>A0AAU7CM79_9BACT</name>
<feature type="transmembrane region" description="Helical" evidence="1">
    <location>
        <begin position="172"/>
        <end position="192"/>
    </location>
</feature>
<protein>
    <recommendedName>
        <fullName evidence="3">ABC transporter permease</fullName>
    </recommendedName>
</protein>
<gene>
    <name evidence="2" type="ORF">V5E97_08430</name>
</gene>
<organism evidence="2">
    <name type="scientific">Singulisphaera sp. Ch08</name>
    <dbReference type="NCBI Taxonomy" id="3120278"/>
    <lineage>
        <taxon>Bacteria</taxon>
        <taxon>Pseudomonadati</taxon>
        <taxon>Planctomycetota</taxon>
        <taxon>Planctomycetia</taxon>
        <taxon>Isosphaerales</taxon>
        <taxon>Isosphaeraceae</taxon>
        <taxon>Singulisphaera</taxon>
    </lineage>
</organism>
<feature type="transmembrane region" description="Helical" evidence="1">
    <location>
        <begin position="204"/>
        <end position="225"/>
    </location>
</feature>
<keyword evidence="1" id="KW-0472">Membrane</keyword>
<feature type="transmembrane region" description="Helical" evidence="1">
    <location>
        <begin position="12"/>
        <end position="36"/>
    </location>
</feature>
<evidence type="ECO:0000313" key="2">
    <source>
        <dbReference type="EMBL" id="XBH06047.1"/>
    </source>
</evidence>
<feature type="transmembrane region" description="Helical" evidence="1">
    <location>
        <begin position="104"/>
        <end position="125"/>
    </location>
</feature>
<proteinExistence type="predicted"/>
<dbReference type="AlphaFoldDB" id="A0AAU7CM79"/>
<dbReference type="EMBL" id="CP155447">
    <property type="protein sequence ID" value="XBH06047.1"/>
    <property type="molecule type" value="Genomic_DNA"/>
</dbReference>
<accession>A0AAU7CM79</accession>
<evidence type="ECO:0000256" key="1">
    <source>
        <dbReference type="SAM" id="Phobius"/>
    </source>
</evidence>
<keyword evidence="1" id="KW-0812">Transmembrane</keyword>
<sequence>MMRPLLWKDFRLNSLIWWIGLALGILPYVGAVALAMLRGGPSWPGAMFWSAVLTQAALLSLAGSELTLALLGGNAIACERADRSAEFLAYLPPSRAQVLGSKTLVALGAAALIWVPNLFIADVLAPALQDGSVDVAVLRQASLRWVLAATGLLLFGAGWLGSAVVDSPAVAVGFGFGVWITVIATLAAFTNTLGWPDAERVMDWYTATGAVLGVFCFGIGSCLYLRRISP</sequence>
<evidence type="ECO:0008006" key="3">
    <source>
        <dbReference type="Google" id="ProtNLM"/>
    </source>
</evidence>
<reference evidence="2" key="1">
    <citation type="submission" date="2024-05" db="EMBL/GenBank/DDBJ databases">
        <title>Planctomycetes of the genus Singulisphaera possess chitinolytic capabilities.</title>
        <authorList>
            <person name="Ivanova A."/>
        </authorList>
    </citation>
    <scope>NUCLEOTIDE SEQUENCE</scope>
    <source>
        <strain evidence="2">Ch08T</strain>
    </source>
</reference>